<comment type="subcellular location">
    <subcellularLocation>
        <location evidence="1">Cell membrane</location>
        <topology evidence="1">Multi-pass membrane protein</topology>
    </subcellularLocation>
</comment>
<evidence type="ECO:0000256" key="6">
    <source>
        <dbReference type="SAM" id="Phobius"/>
    </source>
</evidence>
<feature type="transmembrane region" description="Helical" evidence="6">
    <location>
        <begin position="83"/>
        <end position="104"/>
    </location>
</feature>
<feature type="transmembrane region" description="Helical" evidence="6">
    <location>
        <begin position="44"/>
        <end position="62"/>
    </location>
</feature>
<feature type="transmembrane region" description="Helical" evidence="6">
    <location>
        <begin position="244"/>
        <end position="267"/>
    </location>
</feature>
<feature type="transmembrane region" description="Helical" evidence="6">
    <location>
        <begin position="21"/>
        <end position="38"/>
    </location>
</feature>
<evidence type="ECO:0000313" key="7">
    <source>
        <dbReference type="EMBL" id="NSX53869.1"/>
    </source>
</evidence>
<evidence type="ECO:0000256" key="2">
    <source>
        <dbReference type="ARBA" id="ARBA00022475"/>
    </source>
</evidence>
<evidence type="ECO:0000313" key="8">
    <source>
        <dbReference type="Proteomes" id="UP000777935"/>
    </source>
</evidence>
<dbReference type="RefSeq" id="WP_174135248.1">
    <property type="nucleotide sequence ID" value="NZ_JABUFE010000001.1"/>
</dbReference>
<gene>
    <name evidence="7" type="ORF">HRQ87_03550</name>
</gene>
<keyword evidence="3 6" id="KW-0812">Transmembrane</keyword>
<evidence type="ECO:0000256" key="5">
    <source>
        <dbReference type="ARBA" id="ARBA00023136"/>
    </source>
</evidence>
<protein>
    <recommendedName>
        <fullName evidence="9">Polysaccharide biosynthesis protein</fullName>
    </recommendedName>
</protein>
<dbReference type="Proteomes" id="UP000777935">
    <property type="component" value="Unassembled WGS sequence"/>
</dbReference>
<organism evidence="7 8">
    <name type="scientific">Parasulfitobacter algicola</name>
    <dbReference type="NCBI Taxonomy" id="2614809"/>
    <lineage>
        <taxon>Bacteria</taxon>
        <taxon>Pseudomonadati</taxon>
        <taxon>Pseudomonadota</taxon>
        <taxon>Alphaproteobacteria</taxon>
        <taxon>Rhodobacterales</taxon>
        <taxon>Roseobacteraceae</taxon>
        <taxon>Parasulfitobacter</taxon>
    </lineage>
</organism>
<evidence type="ECO:0000256" key="1">
    <source>
        <dbReference type="ARBA" id="ARBA00004651"/>
    </source>
</evidence>
<evidence type="ECO:0008006" key="9">
    <source>
        <dbReference type="Google" id="ProtNLM"/>
    </source>
</evidence>
<dbReference type="PANTHER" id="PTHR30250:SF11">
    <property type="entry name" value="O-ANTIGEN TRANSPORTER-RELATED"/>
    <property type="match status" value="1"/>
</dbReference>
<feature type="transmembrane region" description="Helical" evidence="6">
    <location>
        <begin position="380"/>
        <end position="402"/>
    </location>
</feature>
<dbReference type="EMBL" id="JABUFE010000001">
    <property type="protein sequence ID" value="NSX53869.1"/>
    <property type="molecule type" value="Genomic_DNA"/>
</dbReference>
<accession>A0ABX2ILY1</accession>
<keyword evidence="8" id="KW-1185">Reference proteome</keyword>
<keyword evidence="5 6" id="KW-0472">Membrane</keyword>
<feature type="transmembrane region" description="Helical" evidence="6">
    <location>
        <begin position="141"/>
        <end position="163"/>
    </location>
</feature>
<reference evidence="7 8" key="1">
    <citation type="submission" date="2020-06" db="EMBL/GenBank/DDBJ databases">
        <title>Sulfitobacter algicola sp. nov., isolated from green algae.</title>
        <authorList>
            <person name="Wang C."/>
        </authorList>
    </citation>
    <scope>NUCLEOTIDE SEQUENCE [LARGE SCALE GENOMIC DNA]</scope>
    <source>
        <strain evidence="7 8">1151</strain>
    </source>
</reference>
<dbReference type="PANTHER" id="PTHR30250">
    <property type="entry name" value="PST FAMILY PREDICTED COLANIC ACID TRANSPORTER"/>
    <property type="match status" value="1"/>
</dbReference>
<dbReference type="InterPro" id="IPR050833">
    <property type="entry name" value="Poly_Biosynth_Transport"/>
</dbReference>
<keyword evidence="2" id="KW-1003">Cell membrane</keyword>
<feature type="transmembrane region" description="Helical" evidence="6">
    <location>
        <begin position="169"/>
        <end position="188"/>
    </location>
</feature>
<comment type="caution">
    <text evidence="7">The sequence shown here is derived from an EMBL/GenBank/DDBJ whole genome shotgun (WGS) entry which is preliminary data.</text>
</comment>
<feature type="transmembrane region" description="Helical" evidence="6">
    <location>
        <begin position="110"/>
        <end position="129"/>
    </location>
</feature>
<sequence>MTNANGSNGLKDLFAVASNRAFGQIILFLSTLYCTTFFDPAAFGALGLFMSVVALLVQFTSGRADAVALASKQPNTARRYIGISYRLNGLFFLLIATVCVFAILGGANPIWGLLPISILITSLVQYVLPAQITLLGHARKAARPVGIASCITGFVQVLTAFLWPTTTALILSRVTGNVVGATAVFRSLREGMGFARTHKLTRRNLRPVKREFMLGAPSATLTILGFQIPVYLLSFWGQPELVGYYWFGFNLLLTPYLVIAASFRPLFARQVIGKIKQGAASQFMLKSTGIAIVLGVVFSAGMTFLALSIIALFLPSTWAPAVLFTQAIALMLVGLIATTPLNAAATALRIQQQALWFNFAQLCLRTVALILTYWLTNDAILAVFVFAAVSLTLSLGYCALIMRSSLASQTRVVMP</sequence>
<feature type="transmembrane region" description="Helical" evidence="6">
    <location>
        <begin position="212"/>
        <end position="232"/>
    </location>
</feature>
<evidence type="ECO:0000256" key="4">
    <source>
        <dbReference type="ARBA" id="ARBA00022989"/>
    </source>
</evidence>
<proteinExistence type="predicted"/>
<evidence type="ECO:0000256" key="3">
    <source>
        <dbReference type="ARBA" id="ARBA00022692"/>
    </source>
</evidence>
<feature type="transmembrane region" description="Helical" evidence="6">
    <location>
        <begin position="355"/>
        <end position="374"/>
    </location>
</feature>
<keyword evidence="4 6" id="KW-1133">Transmembrane helix</keyword>
<name>A0ABX2ILY1_9RHOB</name>
<feature type="transmembrane region" description="Helical" evidence="6">
    <location>
        <begin position="320"/>
        <end position="343"/>
    </location>
</feature>
<feature type="transmembrane region" description="Helical" evidence="6">
    <location>
        <begin position="288"/>
        <end position="314"/>
    </location>
</feature>